<dbReference type="PANTHER" id="PTHR43133">
    <property type="entry name" value="RNA POLYMERASE ECF-TYPE SIGMA FACTO"/>
    <property type="match status" value="1"/>
</dbReference>
<evidence type="ECO:0000313" key="6">
    <source>
        <dbReference type="Proteomes" id="UP000664417"/>
    </source>
</evidence>
<keyword evidence="3" id="KW-0804">Transcription</keyword>
<dbReference type="Gene3D" id="1.10.10.10">
    <property type="entry name" value="Winged helix-like DNA-binding domain superfamily/Winged helix DNA-binding domain"/>
    <property type="match status" value="1"/>
</dbReference>
<accession>A0A8J7QMP1</accession>
<evidence type="ECO:0000256" key="2">
    <source>
        <dbReference type="ARBA" id="ARBA00023082"/>
    </source>
</evidence>
<protein>
    <submittedName>
        <fullName evidence="5">Sigma-70 family RNA polymerase sigma factor</fullName>
    </submittedName>
</protein>
<dbReference type="InterPro" id="IPR014284">
    <property type="entry name" value="RNA_pol_sigma-70_dom"/>
</dbReference>
<dbReference type="GO" id="GO:0016987">
    <property type="term" value="F:sigma factor activity"/>
    <property type="evidence" value="ECO:0007669"/>
    <property type="project" value="UniProtKB-KW"/>
</dbReference>
<sequence>MTPPTQEITQLLRDWRDSVPGSESHLMELVYPELKQIAAAYLKQESRNNLPTTSSLVHEAYLRLVSTRTEDWQSRVHFFGFAARCMRQILIAWARQKLTKKRGAGQDWETYDDFELVSCSRPRAWLQLDDAMNALEDYNQRMGRIAELRYFGGLTLDEIAEHLDVSPATIKRDWKFAKAWLYQRLKC</sequence>
<reference evidence="5" key="1">
    <citation type="submission" date="2021-03" db="EMBL/GenBank/DDBJ databases">
        <authorList>
            <person name="Wang G."/>
        </authorList>
    </citation>
    <scope>NUCLEOTIDE SEQUENCE</scope>
    <source>
        <strain evidence="5">KCTC 12899</strain>
    </source>
</reference>
<evidence type="ECO:0000259" key="4">
    <source>
        <dbReference type="Pfam" id="PF07638"/>
    </source>
</evidence>
<keyword evidence="2" id="KW-0731">Sigma factor</keyword>
<dbReference type="EMBL" id="JAFREP010000022">
    <property type="protein sequence ID" value="MBO1321218.1"/>
    <property type="molecule type" value="Genomic_DNA"/>
</dbReference>
<dbReference type="Proteomes" id="UP000664417">
    <property type="component" value="Unassembled WGS sequence"/>
</dbReference>
<evidence type="ECO:0000313" key="5">
    <source>
        <dbReference type="EMBL" id="MBO1321218.1"/>
    </source>
</evidence>
<dbReference type="AlphaFoldDB" id="A0A8J7QMP1"/>
<dbReference type="InterPro" id="IPR036388">
    <property type="entry name" value="WH-like_DNA-bd_sf"/>
</dbReference>
<keyword evidence="1" id="KW-0805">Transcription regulation</keyword>
<comment type="caution">
    <text evidence="5">The sequence shown here is derived from an EMBL/GenBank/DDBJ whole genome shotgun (WGS) entry which is preliminary data.</text>
</comment>
<keyword evidence="6" id="KW-1185">Reference proteome</keyword>
<dbReference type="InterPro" id="IPR011517">
    <property type="entry name" value="RNA_pol_sigma70_ECF-like"/>
</dbReference>
<gene>
    <name evidence="5" type="ORF">J3U88_22245</name>
</gene>
<dbReference type="GO" id="GO:0006352">
    <property type="term" value="P:DNA-templated transcription initiation"/>
    <property type="evidence" value="ECO:0007669"/>
    <property type="project" value="InterPro"/>
</dbReference>
<proteinExistence type="predicted"/>
<dbReference type="NCBIfam" id="TIGR02937">
    <property type="entry name" value="sigma70-ECF"/>
    <property type="match status" value="1"/>
</dbReference>
<dbReference type="SUPFAM" id="SSF88659">
    <property type="entry name" value="Sigma3 and sigma4 domains of RNA polymerase sigma factors"/>
    <property type="match status" value="1"/>
</dbReference>
<feature type="domain" description="RNA polymerase sigma-70 ECF-like HTH" evidence="4">
    <location>
        <begin position="6"/>
        <end position="185"/>
    </location>
</feature>
<evidence type="ECO:0000256" key="3">
    <source>
        <dbReference type="ARBA" id="ARBA00023163"/>
    </source>
</evidence>
<evidence type="ECO:0000256" key="1">
    <source>
        <dbReference type="ARBA" id="ARBA00023015"/>
    </source>
</evidence>
<dbReference type="PANTHER" id="PTHR43133:SF39">
    <property type="entry name" value="SIMILAR TO RNA POLYMERASE SIGMA-E FACTOR"/>
    <property type="match status" value="1"/>
</dbReference>
<dbReference type="NCBIfam" id="TIGR02999">
    <property type="entry name" value="Sig-70_X6"/>
    <property type="match status" value="1"/>
</dbReference>
<dbReference type="RefSeq" id="WP_207861192.1">
    <property type="nucleotide sequence ID" value="NZ_JAFREP010000022.1"/>
</dbReference>
<dbReference type="InterPro" id="IPR053812">
    <property type="entry name" value="HTH_Sigma70_ECF-like"/>
</dbReference>
<name>A0A8J7QMP1_9BACT</name>
<dbReference type="InterPro" id="IPR013324">
    <property type="entry name" value="RNA_pol_sigma_r3/r4-like"/>
</dbReference>
<organism evidence="5 6">
    <name type="scientific">Acanthopleuribacter pedis</name>
    <dbReference type="NCBI Taxonomy" id="442870"/>
    <lineage>
        <taxon>Bacteria</taxon>
        <taxon>Pseudomonadati</taxon>
        <taxon>Acidobacteriota</taxon>
        <taxon>Holophagae</taxon>
        <taxon>Acanthopleuribacterales</taxon>
        <taxon>Acanthopleuribacteraceae</taxon>
        <taxon>Acanthopleuribacter</taxon>
    </lineage>
</organism>
<dbReference type="InterPro" id="IPR039425">
    <property type="entry name" value="RNA_pol_sigma-70-like"/>
</dbReference>
<dbReference type="Pfam" id="PF07638">
    <property type="entry name" value="Sigma70_ECF"/>
    <property type="match status" value="1"/>
</dbReference>